<evidence type="ECO:0000256" key="4">
    <source>
        <dbReference type="ARBA" id="ARBA00023163"/>
    </source>
</evidence>
<dbReference type="InterPro" id="IPR000847">
    <property type="entry name" value="LysR_HTH_N"/>
</dbReference>
<organism evidence="6 7">
    <name type="scientific">Roseovarius pelagicus</name>
    <dbReference type="NCBI Taxonomy" id="2980108"/>
    <lineage>
        <taxon>Bacteria</taxon>
        <taxon>Pseudomonadati</taxon>
        <taxon>Pseudomonadota</taxon>
        <taxon>Alphaproteobacteria</taxon>
        <taxon>Rhodobacterales</taxon>
        <taxon>Roseobacteraceae</taxon>
        <taxon>Roseovarius</taxon>
    </lineage>
</organism>
<evidence type="ECO:0000313" key="6">
    <source>
        <dbReference type="EMBL" id="UXX81758.1"/>
    </source>
</evidence>
<dbReference type="PRINTS" id="PR00039">
    <property type="entry name" value="HTHLYSR"/>
</dbReference>
<dbReference type="Pfam" id="PF03466">
    <property type="entry name" value="LysR_substrate"/>
    <property type="match status" value="1"/>
</dbReference>
<dbReference type="EMBL" id="CP106738">
    <property type="protein sequence ID" value="UXX81758.1"/>
    <property type="molecule type" value="Genomic_DNA"/>
</dbReference>
<evidence type="ECO:0000256" key="2">
    <source>
        <dbReference type="ARBA" id="ARBA00023015"/>
    </source>
</evidence>
<dbReference type="SUPFAM" id="SSF46785">
    <property type="entry name" value="Winged helix' DNA-binding domain"/>
    <property type="match status" value="1"/>
</dbReference>
<dbReference type="InterPro" id="IPR005119">
    <property type="entry name" value="LysR_subst-bd"/>
</dbReference>
<dbReference type="Gene3D" id="3.40.190.290">
    <property type="match status" value="1"/>
</dbReference>
<feature type="domain" description="HTH lysR-type" evidence="5">
    <location>
        <begin position="7"/>
        <end position="64"/>
    </location>
</feature>
<reference evidence="6" key="1">
    <citation type="submission" date="2022-10" db="EMBL/GenBank/DDBJ databases">
        <title>Roseovarius pelagicus sp. nov., isolated from Arctic seawater.</title>
        <authorList>
            <person name="Hong Y.W."/>
            <person name="Hwang C.Y."/>
        </authorList>
    </citation>
    <scope>NUCLEOTIDE SEQUENCE</scope>
    <source>
        <strain evidence="6">HL-MP18</strain>
    </source>
</reference>
<protein>
    <submittedName>
        <fullName evidence="6">LysR family transcriptional regulator</fullName>
    </submittedName>
</protein>
<name>A0ABY6D6M9_9RHOB</name>
<dbReference type="Pfam" id="PF00126">
    <property type="entry name" value="HTH_1"/>
    <property type="match status" value="1"/>
</dbReference>
<dbReference type="InterPro" id="IPR036390">
    <property type="entry name" value="WH_DNA-bd_sf"/>
</dbReference>
<dbReference type="InterPro" id="IPR036388">
    <property type="entry name" value="WH-like_DNA-bd_sf"/>
</dbReference>
<dbReference type="RefSeq" id="WP_263046882.1">
    <property type="nucleotide sequence ID" value="NZ_CP106738.1"/>
</dbReference>
<dbReference type="PROSITE" id="PS50931">
    <property type="entry name" value="HTH_LYSR"/>
    <property type="match status" value="1"/>
</dbReference>
<comment type="similarity">
    <text evidence="1">Belongs to the LysR transcriptional regulatory family.</text>
</comment>
<proteinExistence type="inferred from homology"/>
<keyword evidence="2" id="KW-0805">Transcription regulation</keyword>
<dbReference type="PANTHER" id="PTHR30126">
    <property type="entry name" value="HTH-TYPE TRANSCRIPTIONAL REGULATOR"/>
    <property type="match status" value="1"/>
</dbReference>
<keyword evidence="3" id="KW-0238">DNA-binding</keyword>
<dbReference type="Gene3D" id="1.10.10.10">
    <property type="entry name" value="Winged helix-like DNA-binding domain superfamily/Winged helix DNA-binding domain"/>
    <property type="match status" value="1"/>
</dbReference>
<dbReference type="Proteomes" id="UP001064087">
    <property type="component" value="Chromosome"/>
</dbReference>
<evidence type="ECO:0000313" key="7">
    <source>
        <dbReference type="Proteomes" id="UP001064087"/>
    </source>
</evidence>
<gene>
    <name evidence="6" type="ORF">N7U68_11520</name>
</gene>
<accession>A0ABY6D6M9</accession>
<sequence>MALSQNINWNLLHTFVVIAENQSLSRASKILGRGQPAVSAALKNLEDQLGVPLAERSSHTFRLTSSGRLLYREAVEICGSIDRITMFLAETEETLTGNLRITTASQMTSPVIDAALSHFHRMHPKATLSSTVMNGPELILSLSNKIIHFGICPAATKRDDFDYFHLFKEYCAFYCGPSHPLFGKKGLKIDDLRGHTAIAYQTAVLSDSLKSITDLSEEVGFASPFVGVANTLDELRRMVVSGLGIGAIPVQIAARDVRDGRLWPLPPFEDVMPIDVYLITNTKVRPSATEQSFLSIMREEVNKLPESERIFSSANVAGFIP</sequence>
<evidence type="ECO:0000256" key="1">
    <source>
        <dbReference type="ARBA" id="ARBA00009437"/>
    </source>
</evidence>
<dbReference type="SUPFAM" id="SSF53850">
    <property type="entry name" value="Periplasmic binding protein-like II"/>
    <property type="match status" value="1"/>
</dbReference>
<evidence type="ECO:0000256" key="3">
    <source>
        <dbReference type="ARBA" id="ARBA00023125"/>
    </source>
</evidence>
<evidence type="ECO:0000259" key="5">
    <source>
        <dbReference type="PROSITE" id="PS50931"/>
    </source>
</evidence>
<keyword evidence="7" id="KW-1185">Reference proteome</keyword>
<dbReference type="PANTHER" id="PTHR30126:SF40">
    <property type="entry name" value="HTH-TYPE TRANSCRIPTIONAL REGULATOR GLTR"/>
    <property type="match status" value="1"/>
</dbReference>
<keyword evidence="4" id="KW-0804">Transcription</keyword>
<dbReference type="CDD" id="cd05466">
    <property type="entry name" value="PBP2_LTTR_substrate"/>
    <property type="match status" value="1"/>
</dbReference>